<dbReference type="EMBL" id="CAUWAG010000020">
    <property type="protein sequence ID" value="CAJ2514017.1"/>
    <property type="molecule type" value="Genomic_DNA"/>
</dbReference>
<dbReference type="Proteomes" id="UP001295740">
    <property type="component" value="Unassembled WGS sequence"/>
</dbReference>
<dbReference type="AlphaFoldDB" id="A0AAI8VZP6"/>
<name>A0AAI8VZP6_9PEZI</name>
<gene>
    <name evidence="1" type="ORF">KHLLAP_LOCUS14485</name>
</gene>
<evidence type="ECO:0000313" key="1">
    <source>
        <dbReference type="EMBL" id="CAJ2514017.1"/>
    </source>
</evidence>
<organism evidence="1 2">
    <name type="scientific">Anthostomella pinea</name>
    <dbReference type="NCBI Taxonomy" id="933095"/>
    <lineage>
        <taxon>Eukaryota</taxon>
        <taxon>Fungi</taxon>
        <taxon>Dikarya</taxon>
        <taxon>Ascomycota</taxon>
        <taxon>Pezizomycotina</taxon>
        <taxon>Sordariomycetes</taxon>
        <taxon>Xylariomycetidae</taxon>
        <taxon>Xylariales</taxon>
        <taxon>Xylariaceae</taxon>
        <taxon>Anthostomella</taxon>
    </lineage>
</organism>
<keyword evidence="2" id="KW-1185">Reference proteome</keyword>
<accession>A0AAI8VZP6</accession>
<proteinExistence type="predicted"/>
<comment type="caution">
    <text evidence="1">The sequence shown here is derived from an EMBL/GenBank/DDBJ whole genome shotgun (WGS) entry which is preliminary data.</text>
</comment>
<sequence>MGIPVCGDMVTDIIPTRVELLSELAGSLGPLDELMVTGHKELVVDDPALPPIQAPKRLAPIHPIHIQHSNHCKAASLLFGLNYRSPLAFGTPSNPSSNLDRGSGLVLRWSASSFRNAAADRSRAARTTCFSTVIQWITGSTSSVPCMTRNSTVYISFMKTVRSFVCLPPHQPRPARLAQLLLEPAKTLA</sequence>
<protein>
    <submittedName>
        <fullName evidence="1">Uu.00g021360.m01.CDS01</fullName>
    </submittedName>
</protein>
<evidence type="ECO:0000313" key="2">
    <source>
        <dbReference type="Proteomes" id="UP001295740"/>
    </source>
</evidence>
<reference evidence="1" key="1">
    <citation type="submission" date="2023-10" db="EMBL/GenBank/DDBJ databases">
        <authorList>
            <person name="Hackl T."/>
        </authorList>
    </citation>
    <scope>NUCLEOTIDE SEQUENCE</scope>
</reference>